<dbReference type="KEGG" id="tlt:OCC_14160"/>
<protein>
    <submittedName>
        <fullName evidence="1">Uncharacterized protein</fullName>
    </submittedName>
</protein>
<reference evidence="1 2" key="1">
    <citation type="journal article" date="2012" name="J. Bacteriol.">
        <title>Genome sequence of the model hyperthermophilic archaeon Thermococcus litoralis NS-C.</title>
        <authorList>
            <person name="Gardner A.F."/>
            <person name="Kumar S."/>
            <person name="Perler F.B."/>
        </authorList>
    </citation>
    <scope>NUCLEOTIDE SEQUENCE [LARGE SCALE GENOMIC DNA]</scope>
    <source>
        <strain evidence="2">ATCC 51850 / DSM 5473 / JCM 8560 / NS-C</strain>
    </source>
</reference>
<dbReference type="Proteomes" id="UP000015502">
    <property type="component" value="Chromosome"/>
</dbReference>
<dbReference type="PaxDb" id="523849-OCC_14160"/>
<organism evidence="1 2">
    <name type="scientific">Thermococcus litoralis (strain ATCC 51850 / DSM 5473 / JCM 8560 / NS-C)</name>
    <dbReference type="NCBI Taxonomy" id="523849"/>
    <lineage>
        <taxon>Archaea</taxon>
        <taxon>Methanobacteriati</taxon>
        <taxon>Methanobacteriota</taxon>
        <taxon>Thermococci</taxon>
        <taxon>Thermococcales</taxon>
        <taxon>Thermococcaceae</taxon>
        <taxon>Thermococcus</taxon>
    </lineage>
</organism>
<gene>
    <name evidence="1" type="ORF">OCC_14160</name>
</gene>
<evidence type="ECO:0000313" key="1">
    <source>
        <dbReference type="EMBL" id="AGT34313.1"/>
    </source>
</evidence>
<proteinExistence type="predicted"/>
<keyword evidence="2" id="KW-1185">Reference proteome</keyword>
<dbReference type="AlphaFoldDB" id="S5ZB78"/>
<sequence>MTPERNPLLQKFHRFVGPSPTPVASFGLAHRPGLRPVTPTRPSGIGVIALEAAPRAFTT</sequence>
<dbReference type="STRING" id="523849.OCC_14160"/>
<name>S5ZB78_THELN</name>
<dbReference type="HOGENOM" id="CLU_2949493_0_0_2"/>
<accession>S5ZB78</accession>
<dbReference type="EMBL" id="CP006670">
    <property type="protein sequence ID" value="AGT34313.1"/>
    <property type="molecule type" value="Genomic_DNA"/>
</dbReference>
<evidence type="ECO:0000313" key="2">
    <source>
        <dbReference type="Proteomes" id="UP000015502"/>
    </source>
</evidence>